<organism evidence="1 2">
    <name type="scientific">Trametes sanguinea</name>
    <dbReference type="NCBI Taxonomy" id="158606"/>
    <lineage>
        <taxon>Eukaryota</taxon>
        <taxon>Fungi</taxon>
        <taxon>Dikarya</taxon>
        <taxon>Basidiomycota</taxon>
        <taxon>Agaricomycotina</taxon>
        <taxon>Agaricomycetes</taxon>
        <taxon>Polyporales</taxon>
        <taxon>Polyporaceae</taxon>
        <taxon>Trametes</taxon>
    </lineage>
</organism>
<dbReference type="Proteomes" id="UP001144978">
    <property type="component" value="Unassembled WGS sequence"/>
</dbReference>
<reference evidence="1" key="1">
    <citation type="submission" date="2022-08" db="EMBL/GenBank/DDBJ databases">
        <title>Genome Sequence of Pycnoporus sanguineus.</title>
        <authorList>
            <person name="Buettner E."/>
        </authorList>
    </citation>
    <scope>NUCLEOTIDE SEQUENCE</scope>
    <source>
        <strain evidence="1">CG-C14</strain>
    </source>
</reference>
<dbReference type="EMBL" id="JANSHE010005298">
    <property type="protein sequence ID" value="KAJ2971705.1"/>
    <property type="molecule type" value="Genomic_DNA"/>
</dbReference>
<evidence type="ECO:0000313" key="2">
    <source>
        <dbReference type="Proteomes" id="UP001144978"/>
    </source>
</evidence>
<evidence type="ECO:0000313" key="1">
    <source>
        <dbReference type="EMBL" id="KAJ2971705.1"/>
    </source>
</evidence>
<protein>
    <submittedName>
        <fullName evidence="1">Uncharacterized protein</fullName>
    </submittedName>
</protein>
<accession>A0ACC1MXG1</accession>
<keyword evidence="2" id="KW-1185">Reference proteome</keyword>
<name>A0ACC1MXG1_9APHY</name>
<proteinExistence type="predicted"/>
<comment type="caution">
    <text evidence="1">The sequence shown here is derived from an EMBL/GenBank/DDBJ whole genome shotgun (WGS) entry which is preliminary data.</text>
</comment>
<gene>
    <name evidence="1" type="ORF">NUW54_g12443</name>
</gene>
<sequence length="111" mass="12402">MTTQSDRLKIKTPQGANSTTWTPPPFYGSMTIPELYAFHAEKSPEHPIFAYHDEQGEVHKLRYKEVFPAIRKAASFVARHVPSPKDDAKDSILGVLAVAGSCWSYGPHQYA</sequence>